<name>A0A828YB83_9LEPT</name>
<dbReference type="AlphaFoldDB" id="A0A828YB83"/>
<proteinExistence type="predicted"/>
<evidence type="ECO:0000313" key="1">
    <source>
        <dbReference type="EMBL" id="EKO53678.1"/>
    </source>
</evidence>
<reference evidence="1" key="1">
    <citation type="submission" date="2012-10" db="EMBL/GenBank/DDBJ databases">
        <authorList>
            <person name="Harkins D.M."/>
            <person name="Durkin A.S."/>
            <person name="Brinkac L.M."/>
            <person name="Selengut J.D."/>
            <person name="Sanka R."/>
            <person name="DePew J."/>
            <person name="Purushe J."/>
            <person name="Picardeau M."/>
            <person name="Werts C."/>
            <person name="Goarant C."/>
            <person name="Vinetz J.M."/>
            <person name="Sutton G.G."/>
            <person name="Nelson W.C."/>
            <person name="Fouts D.E."/>
        </authorList>
    </citation>
    <scope>NUCLEOTIDE SEQUENCE [LARGE SCALE GENOMIC DNA]</scope>
    <source>
        <strain evidence="1">200802841</strain>
    </source>
</reference>
<protein>
    <submittedName>
        <fullName evidence="1">Uncharacterized protein</fullName>
    </submittedName>
</protein>
<comment type="caution">
    <text evidence="1">The sequence shown here is derived from an EMBL/GenBank/DDBJ whole genome shotgun (WGS) entry which is preliminary data.</text>
</comment>
<dbReference type="Proteomes" id="UP000006339">
    <property type="component" value="Unassembled WGS sequence"/>
</dbReference>
<gene>
    <name evidence="1" type="ORF">LEP1GSC131_3187</name>
</gene>
<dbReference type="EMBL" id="AKWH02000004">
    <property type="protein sequence ID" value="EKO53678.1"/>
    <property type="molecule type" value="Genomic_DNA"/>
</dbReference>
<accession>A0A828YB83</accession>
<organism evidence="1 2">
    <name type="scientific">Leptospira kirschneri str. 200802841</name>
    <dbReference type="NCBI Taxonomy" id="1193047"/>
    <lineage>
        <taxon>Bacteria</taxon>
        <taxon>Pseudomonadati</taxon>
        <taxon>Spirochaetota</taxon>
        <taxon>Spirochaetia</taxon>
        <taxon>Leptospirales</taxon>
        <taxon>Leptospiraceae</taxon>
        <taxon>Leptospira</taxon>
    </lineage>
</organism>
<sequence length="47" mass="5864">MYKKIIKQIDEIIEISKYFNLEFFEFFIRFNKVYIFHKQSLPKSVLS</sequence>
<evidence type="ECO:0000313" key="2">
    <source>
        <dbReference type="Proteomes" id="UP000006339"/>
    </source>
</evidence>
<keyword evidence="2" id="KW-1185">Reference proteome</keyword>